<evidence type="ECO:0000313" key="2">
    <source>
        <dbReference type="EMBL" id="MBV7264756.1"/>
    </source>
</evidence>
<comment type="caution">
    <text evidence="2">The sequence shown here is derived from an EMBL/GenBank/DDBJ whole genome shotgun (WGS) entry which is preliminary data.</text>
</comment>
<name>A0ABS6SIQ1_9SPHN</name>
<feature type="transmembrane region" description="Helical" evidence="1">
    <location>
        <begin position="146"/>
        <end position="163"/>
    </location>
</feature>
<feature type="transmembrane region" description="Helical" evidence="1">
    <location>
        <begin position="33"/>
        <end position="55"/>
    </location>
</feature>
<accession>A0ABS6SIQ1</accession>
<evidence type="ECO:0000256" key="1">
    <source>
        <dbReference type="SAM" id="Phobius"/>
    </source>
</evidence>
<protein>
    <submittedName>
        <fullName evidence="2">Divalent metal cation transporter</fullName>
    </submittedName>
</protein>
<feature type="transmembrane region" description="Helical" evidence="1">
    <location>
        <begin position="229"/>
        <end position="251"/>
    </location>
</feature>
<feature type="transmembrane region" description="Helical" evidence="1">
    <location>
        <begin position="280"/>
        <end position="301"/>
    </location>
</feature>
<feature type="transmembrane region" description="Helical" evidence="1">
    <location>
        <begin position="115"/>
        <end position="134"/>
    </location>
</feature>
<gene>
    <name evidence="2" type="ORF">KCG45_01025</name>
</gene>
<dbReference type="EMBL" id="JAGSPB010000001">
    <property type="protein sequence ID" value="MBV7264756.1"/>
    <property type="molecule type" value="Genomic_DNA"/>
</dbReference>
<dbReference type="Proteomes" id="UP000699975">
    <property type="component" value="Unassembled WGS sequence"/>
</dbReference>
<feature type="transmembrane region" description="Helical" evidence="1">
    <location>
        <begin position="183"/>
        <end position="208"/>
    </location>
</feature>
<evidence type="ECO:0000313" key="3">
    <source>
        <dbReference type="Proteomes" id="UP000699975"/>
    </source>
</evidence>
<sequence>MKLSDWQRAAGPGLVFSGSAIGVSHLVQSTRAGAMFGLALIVVIVTINVLKYPAFRFGMDYAHSTRRTIIGGYRELGVWAVILYAVTSLTIAPIGLAAVSATTAAILAALTGIDLPILALAGIAMAATVALLLVGGYGWLDRVNKLLIAFLTVATITASALALPRVQWASFTSVDWALDPLALLFVVALAGFMPSPVGQSVQISLWTLKSQETDAEGDRLSPETMRKGFLASYLLTGFLALCFCVMGAGVMHSGGIAPETGAAELASQVIDLYRQTLGTIPAYLAAIAALCVMATTMIASFDGAARGYGAIHQEYLGNVGGRASTRTYAVFLSIIAALSYVILATMMGNFAVFIDLVTSIYFVVGPVIALLNHLVITRCGMPEEDRPGAAMKTLSIAGITIMSAMAVMFFVLKAG</sequence>
<feature type="transmembrane region" description="Helical" evidence="1">
    <location>
        <begin position="328"/>
        <end position="354"/>
    </location>
</feature>
<keyword evidence="1" id="KW-0472">Membrane</keyword>
<keyword evidence="1" id="KW-0812">Transmembrane</keyword>
<proteinExistence type="predicted"/>
<reference evidence="2 3" key="1">
    <citation type="submission" date="2021-04" db="EMBL/GenBank/DDBJ databases">
        <authorList>
            <person name="Pira H."/>
            <person name="Risdian C."/>
            <person name="Wink J."/>
        </authorList>
    </citation>
    <scope>NUCLEOTIDE SEQUENCE [LARGE SCALE GENOMIC DNA]</scope>
    <source>
        <strain evidence="2 3">WH131</strain>
    </source>
</reference>
<keyword evidence="1" id="KW-1133">Transmembrane helix</keyword>
<feature type="transmembrane region" description="Helical" evidence="1">
    <location>
        <begin position="76"/>
        <end position="109"/>
    </location>
</feature>
<feature type="transmembrane region" description="Helical" evidence="1">
    <location>
        <begin position="360"/>
        <end position="381"/>
    </location>
</feature>
<feature type="transmembrane region" description="Helical" evidence="1">
    <location>
        <begin position="393"/>
        <end position="412"/>
    </location>
</feature>
<keyword evidence="3" id="KW-1185">Reference proteome</keyword>
<dbReference type="RefSeq" id="WP_218315297.1">
    <property type="nucleotide sequence ID" value="NZ_JAGSPB010000001.1"/>
</dbReference>
<organism evidence="2 3">
    <name type="scientific">Erythrobacter ani</name>
    <dbReference type="NCBI Taxonomy" id="2827235"/>
    <lineage>
        <taxon>Bacteria</taxon>
        <taxon>Pseudomonadati</taxon>
        <taxon>Pseudomonadota</taxon>
        <taxon>Alphaproteobacteria</taxon>
        <taxon>Sphingomonadales</taxon>
        <taxon>Erythrobacteraceae</taxon>
        <taxon>Erythrobacter/Porphyrobacter group</taxon>
        <taxon>Erythrobacter</taxon>
    </lineage>
</organism>